<accession>A0A8S1QJQ4</accession>
<proteinExistence type="predicted"/>
<organism evidence="2 3">
    <name type="scientific">Paramecium sonneborni</name>
    <dbReference type="NCBI Taxonomy" id="65129"/>
    <lineage>
        <taxon>Eukaryota</taxon>
        <taxon>Sar</taxon>
        <taxon>Alveolata</taxon>
        <taxon>Ciliophora</taxon>
        <taxon>Intramacronucleata</taxon>
        <taxon>Oligohymenophorea</taxon>
        <taxon>Peniculida</taxon>
        <taxon>Parameciidae</taxon>
        <taxon>Paramecium</taxon>
    </lineage>
</organism>
<dbReference type="Proteomes" id="UP000692954">
    <property type="component" value="Unassembled WGS sequence"/>
</dbReference>
<dbReference type="AlphaFoldDB" id="A0A8S1QJQ4"/>
<keyword evidence="3" id="KW-1185">Reference proteome</keyword>
<comment type="caution">
    <text evidence="2">The sequence shown here is derived from an EMBL/GenBank/DDBJ whole genome shotgun (WGS) entry which is preliminary data.</text>
</comment>
<dbReference type="EMBL" id="CAJJDN010000107">
    <property type="protein sequence ID" value="CAD8114870.1"/>
    <property type="molecule type" value="Genomic_DNA"/>
</dbReference>
<protein>
    <submittedName>
        <fullName evidence="2">Uncharacterized protein</fullName>
    </submittedName>
</protein>
<keyword evidence="1" id="KW-0175">Coiled coil</keyword>
<name>A0A8S1QJQ4_9CILI</name>
<sequence>MELFANKYQNKENNNPVLVPSLHEIMQKEGIFAKTNTSIHSHNRFYYRKQRQSIVQPIQNPLIGHSNSSQSIHKDIEKIAKQLQSQHIQTITQFNFTQPLKERFPTQYSHPQNTQISEVLELFEKENLMKIQQIKRYTPRRPYTPQLNCKLPSLIDENKSRDQDNSEKAVPLFKNRLLLRKTINPSLDRIKKINQPIAEVEGRHKRIASQILNNPINLNQQKTHKNRIDKILQNSQKIISICNKIPEIQEQIDEDQLINLINSDHFKIEFQHLLNNQQGCNSNMKLILQKFMIDQIRKMKELEEAENNLEQKRQNFSRLLTNYIQELKEKL</sequence>
<feature type="coiled-coil region" evidence="1">
    <location>
        <begin position="292"/>
        <end position="326"/>
    </location>
</feature>
<reference evidence="2" key="1">
    <citation type="submission" date="2021-01" db="EMBL/GenBank/DDBJ databases">
        <authorList>
            <consortium name="Genoscope - CEA"/>
            <person name="William W."/>
        </authorList>
    </citation>
    <scope>NUCLEOTIDE SEQUENCE</scope>
</reference>
<evidence type="ECO:0000313" key="2">
    <source>
        <dbReference type="EMBL" id="CAD8114870.1"/>
    </source>
</evidence>
<evidence type="ECO:0000313" key="3">
    <source>
        <dbReference type="Proteomes" id="UP000692954"/>
    </source>
</evidence>
<gene>
    <name evidence="2" type="ORF">PSON_ATCC_30995.1.T1070017</name>
</gene>
<evidence type="ECO:0000256" key="1">
    <source>
        <dbReference type="SAM" id="Coils"/>
    </source>
</evidence>
<dbReference type="OrthoDB" id="295740at2759"/>